<dbReference type="EMBL" id="FNRT01000002">
    <property type="protein sequence ID" value="SEB48373.1"/>
    <property type="molecule type" value="Genomic_DNA"/>
</dbReference>
<dbReference type="Pfam" id="PF18741">
    <property type="entry name" value="MTES_1575"/>
    <property type="match status" value="1"/>
</dbReference>
<keyword evidence="2" id="KW-0547">Nucleotide-binding</keyword>
<evidence type="ECO:0000256" key="5">
    <source>
        <dbReference type="ARBA" id="ARBA00022840"/>
    </source>
</evidence>
<dbReference type="RefSeq" id="WP_090967488.1">
    <property type="nucleotide sequence ID" value="NZ_FNRT01000002.1"/>
</dbReference>
<dbReference type="Pfam" id="PF13195">
    <property type="entry name" value="DUF4011"/>
    <property type="match status" value="1"/>
</dbReference>
<dbReference type="Gene3D" id="3.40.50.300">
    <property type="entry name" value="P-loop containing nucleotide triphosphate hydrolases"/>
    <property type="match status" value="3"/>
</dbReference>
<feature type="domain" description="DNA2/NAM7 helicase helicase" evidence="7">
    <location>
        <begin position="678"/>
        <end position="741"/>
    </location>
</feature>
<reference evidence="11" key="1">
    <citation type="submission" date="2016-10" db="EMBL/GenBank/DDBJ databases">
        <authorList>
            <person name="Varghese N."/>
            <person name="Submissions S."/>
        </authorList>
    </citation>
    <scope>NUCLEOTIDE SEQUENCE [LARGE SCALE GENOMIC DNA]</scope>
    <source>
        <strain evidence="11">DSM 22017</strain>
    </source>
</reference>
<dbReference type="InterPro" id="IPR047187">
    <property type="entry name" value="SF1_C_Upf1"/>
</dbReference>
<dbReference type="PANTHER" id="PTHR43788">
    <property type="entry name" value="DNA2/NAM7 HELICASE FAMILY MEMBER"/>
    <property type="match status" value="1"/>
</dbReference>
<feature type="domain" description="DUF3320" evidence="6">
    <location>
        <begin position="1805"/>
        <end position="1850"/>
    </location>
</feature>
<dbReference type="GO" id="GO:0016787">
    <property type="term" value="F:hydrolase activity"/>
    <property type="evidence" value="ECO:0007669"/>
    <property type="project" value="UniProtKB-KW"/>
</dbReference>
<proteinExistence type="inferred from homology"/>
<evidence type="ECO:0008006" key="12">
    <source>
        <dbReference type="Google" id="ProtNLM"/>
    </source>
</evidence>
<protein>
    <recommendedName>
        <fullName evidence="12">AAA domain-containing protein</fullName>
    </recommendedName>
</protein>
<dbReference type="SUPFAM" id="SSF52540">
    <property type="entry name" value="P-loop containing nucleoside triphosphate hydrolases"/>
    <property type="match status" value="1"/>
</dbReference>
<name>A0A1H4JQ45_9ACTN</name>
<keyword evidence="3" id="KW-0378">Hydrolase</keyword>
<dbReference type="InterPro" id="IPR021754">
    <property type="entry name" value="DUF3320"/>
</dbReference>
<dbReference type="Proteomes" id="UP000198742">
    <property type="component" value="Unassembled WGS sequence"/>
</dbReference>
<evidence type="ECO:0000256" key="3">
    <source>
        <dbReference type="ARBA" id="ARBA00022801"/>
    </source>
</evidence>
<evidence type="ECO:0000313" key="11">
    <source>
        <dbReference type="Proteomes" id="UP000198742"/>
    </source>
</evidence>
<keyword evidence="5" id="KW-0067">ATP-binding</keyword>
<dbReference type="OrthoDB" id="9757917at2"/>
<evidence type="ECO:0000256" key="2">
    <source>
        <dbReference type="ARBA" id="ARBA00022741"/>
    </source>
</evidence>
<dbReference type="Pfam" id="PF11784">
    <property type="entry name" value="DUF3320"/>
    <property type="match status" value="1"/>
</dbReference>
<evidence type="ECO:0000256" key="4">
    <source>
        <dbReference type="ARBA" id="ARBA00022806"/>
    </source>
</evidence>
<dbReference type="STRING" id="402596.SAMN04489844_0246"/>
<evidence type="ECO:0000259" key="8">
    <source>
        <dbReference type="Pfam" id="PF13087"/>
    </source>
</evidence>
<dbReference type="Pfam" id="PF13086">
    <property type="entry name" value="AAA_11"/>
    <property type="match status" value="1"/>
</dbReference>
<dbReference type="InterPro" id="IPR041677">
    <property type="entry name" value="DNA2/NAM7_AAA_11"/>
</dbReference>
<evidence type="ECO:0000259" key="6">
    <source>
        <dbReference type="Pfam" id="PF11784"/>
    </source>
</evidence>
<feature type="domain" description="Restriction endonuclease type II-like" evidence="9">
    <location>
        <begin position="1629"/>
        <end position="1723"/>
    </location>
</feature>
<keyword evidence="4" id="KW-0347">Helicase</keyword>
<dbReference type="InterPro" id="IPR049468">
    <property type="entry name" value="Restrct_endonuc-II-like_dom"/>
</dbReference>
<comment type="similarity">
    <text evidence="1">Belongs to the DNA2/NAM7 helicase family.</text>
</comment>
<accession>A0A1H4JQ45</accession>
<evidence type="ECO:0000256" key="1">
    <source>
        <dbReference type="ARBA" id="ARBA00007913"/>
    </source>
</evidence>
<feature type="domain" description="DNA2/NAM7 helicase-like C-terminal" evidence="8">
    <location>
        <begin position="1376"/>
        <end position="1581"/>
    </location>
</feature>
<organism evidence="10 11">
    <name type="scientific">Nocardioides exalbidus</name>
    <dbReference type="NCBI Taxonomy" id="402596"/>
    <lineage>
        <taxon>Bacteria</taxon>
        <taxon>Bacillati</taxon>
        <taxon>Actinomycetota</taxon>
        <taxon>Actinomycetes</taxon>
        <taxon>Propionibacteriales</taxon>
        <taxon>Nocardioidaceae</taxon>
        <taxon>Nocardioides</taxon>
    </lineage>
</organism>
<gene>
    <name evidence="10" type="ORF">SAMN04489844_0246</name>
</gene>
<dbReference type="InterPro" id="IPR025103">
    <property type="entry name" value="DUF4011"/>
</dbReference>
<dbReference type="GO" id="GO:0005524">
    <property type="term" value="F:ATP binding"/>
    <property type="evidence" value="ECO:0007669"/>
    <property type="project" value="UniProtKB-KW"/>
</dbReference>
<dbReference type="GO" id="GO:0043139">
    <property type="term" value="F:5'-3' DNA helicase activity"/>
    <property type="evidence" value="ECO:0007669"/>
    <property type="project" value="TreeGrafter"/>
</dbReference>
<dbReference type="PANTHER" id="PTHR43788:SF8">
    <property type="entry name" value="DNA-BINDING PROTEIN SMUBP-2"/>
    <property type="match status" value="1"/>
</dbReference>
<dbReference type="Pfam" id="PF13087">
    <property type="entry name" value="AAA_12"/>
    <property type="match status" value="1"/>
</dbReference>
<sequence length="1967" mass="213735">MAVQVRIDVRMWEFVSFAMAHNSVDFLKSIKLSRLPDDLECIAVSIALADRGTPLSRPWEAEILIHRGESVDFTPSVKLDPAAMWAIEEDRTGEVTIRVSADDILIGETSRSISVVSPRSWRFIEDQPELTHELLGSYVMPNDPAITALVAEARTLLEQRTGSSATQGYQSGEKRVDEIVEAIWDAARNRDIAYSNPPASWTAEQKIRTPEEVLVGRAGTCLDTTVVLAAALESVGINTTLWLLRGHAFLGVWRHTIDDLTPMSTGMPATVDASGLKNLIDIGALRIIETTLVAGGANSAPLDHDGHRKAVITYLSGDMSQVDGVVDVYACRRSRILPLPATHHRADGVVEVVEYRPETHSGQHFVAGSVPAEEQAGVDGRGRAIPPRVQRWKNNLLDLSLRNKLINFTESGTVALAIPDGALPHVEDLLNAGKPITLLPSDGHDHIQRARGVQFGAHLPQDQLHEFLDKGQVFTPVSSDTYLSRFRGLAYKAKTIVEETGANNLYLALGSLNWSVAPKQGGPRRAVKSPLILVPVTLVPGRRGGHYQLVLDESGASTPNFCLIEKLRQEEKLSIAGLENPVEDEHGIDLAAAFDAVRKALAENGLDFHVDETADLAILQFAKFRLWKDLDDSWEQLATSPLVRHMIETPGTDYRDPAADAELGDLNELDASCPIPADGSQLEAIAAAVAGRTFVLEGPPGTGKSQTITNLLARAIAEGKRVLFVAEKRAALDVVSARLDAIGLSPFCLDLHDKSSKPAGVRAQILQALDLAPVIDEQGFAVQRQDLDASARALDLYARRLHEKNSAGFSYYSARTQALAVGEETPALPVPVDALSRLAGEVTSNLRHLLGRLNETADLAVPRVHHPWGFVQGPGVAVEELKEAVRRADTAAHRLTQAPGLLGAALESVGSPADLQILRAVLTGPAVGLRDLDEVRTRSWAERRTQYEQQLASFTASAHPGLDRADPMVLNLPLDQVRVEVATAVNSGFFGRKKRIAAALAPLAPHLSAMPKRKEALPLIDALLETRSHAAQLSPALHILPALRSPDPWNPWDPATQQQLQDHIAWLLSVASAVEPDNVATNPYTAALRSYLEADMTAPQGVVDDIAELVLALDHLHQAAPGANLVGWLAGAPLLRTWSEGRAARESGAEHSMALTRWLNHLQALEPLREAGLHEAADQLRDGIIPAHLAAKAFERGIAETSLVERRGATGLDVFDPGAHNMTVARFGVSSGSVRDHLRTVIPQQIVAARPFSATAERGQVNELRRQLGRQRGGMKVRALLDRYGDLITQLMPCVLVSPDSVARFFPVGSQSFDLVVFDEASQIRVADAVGAIGRAEAVVIVGDSKQMPPTSVAESAVDNEESQELDGIQLVADDESILTEAVSTGLFSRSLTWHYRSRDEALIAFSNEHYYQNQLSSFPTPPPELDAHGRPTAGLSFVRVDGTFLRSGTGKALRTNPEEASQIVAEIRRRFALSPDQPPSIGVVTFNAQQRTLIETMLRDAGDERIVEALDGSNGEGLFVKNLENVQGDERDVILFSIAFSKNEKNVLPLNFGPLGLDRGERRLNVAVTRARQQVIIYCSFDPSDLRAEDTKHLGIKHLKNYLELAQRGTESLASTSSRAVVDRHRDELAVALRTRGLVATTDLGLSEFKIDLALATAAAPDEPVVAVLLDGEGWARRRTVGDRDGLPVTVLSQMMRWQAVERVWLPEWLRDREAVLDRLVDSVRRARAGEPAPVLVPEPTPAPVPAASAAPVAAATGAAAAPAYAAFPPDAGGRIASMPEGLNGASPYRRWTPELAGDVSWLDNLHDPRARTHVRNVMATILETESPILLTRLSKLTANAFGLSRVTPGRIEAISAQVPPTQRDSFGFAWREPADIATFTGFRTATNDEPRVLEEIHPLEMVNAMVAISRSAWGISEDDLYAETLTQFGWKRRTAPAVARLRSTLHMALDDQLLVWDNNGLIREG</sequence>
<dbReference type="CDD" id="cd18808">
    <property type="entry name" value="SF1_C_Upf1"/>
    <property type="match status" value="1"/>
</dbReference>
<keyword evidence="11" id="KW-1185">Reference proteome</keyword>
<evidence type="ECO:0000313" key="10">
    <source>
        <dbReference type="EMBL" id="SEB48373.1"/>
    </source>
</evidence>
<dbReference type="InterPro" id="IPR027417">
    <property type="entry name" value="P-loop_NTPase"/>
</dbReference>
<dbReference type="InterPro" id="IPR050534">
    <property type="entry name" value="Coronavir_polyprotein_1ab"/>
</dbReference>
<evidence type="ECO:0000259" key="7">
    <source>
        <dbReference type="Pfam" id="PF13086"/>
    </source>
</evidence>
<dbReference type="InterPro" id="IPR041679">
    <property type="entry name" value="DNA2/NAM7-like_C"/>
</dbReference>
<evidence type="ECO:0000259" key="9">
    <source>
        <dbReference type="Pfam" id="PF18741"/>
    </source>
</evidence>